<gene>
    <name evidence="11" type="ORF">TAV2_LOCUS10378</name>
</gene>
<dbReference type="PANTHER" id="PTHR36766">
    <property type="entry name" value="PLANT BROAD-SPECTRUM MILDEW RESISTANCE PROTEIN RPW8"/>
    <property type="match status" value="1"/>
</dbReference>
<dbReference type="GO" id="GO:0043531">
    <property type="term" value="F:ADP binding"/>
    <property type="evidence" value="ECO:0007669"/>
    <property type="project" value="InterPro"/>
</dbReference>
<dbReference type="Gene3D" id="1.20.5.4130">
    <property type="match status" value="1"/>
</dbReference>
<protein>
    <recommendedName>
        <fullName evidence="13">Disease resistance RPP13-like protein 1</fullName>
    </recommendedName>
</protein>
<dbReference type="InterPro" id="IPR003591">
    <property type="entry name" value="Leu-rich_rpt_typical-subtyp"/>
</dbReference>
<dbReference type="InterPro" id="IPR036388">
    <property type="entry name" value="WH-like_DNA-bd_sf"/>
</dbReference>
<organism evidence="11 12">
    <name type="scientific">Thlaspi arvense</name>
    <name type="common">Field penny-cress</name>
    <dbReference type="NCBI Taxonomy" id="13288"/>
    <lineage>
        <taxon>Eukaryota</taxon>
        <taxon>Viridiplantae</taxon>
        <taxon>Streptophyta</taxon>
        <taxon>Embryophyta</taxon>
        <taxon>Tracheophyta</taxon>
        <taxon>Spermatophyta</taxon>
        <taxon>Magnoliopsida</taxon>
        <taxon>eudicotyledons</taxon>
        <taxon>Gunneridae</taxon>
        <taxon>Pentapetalae</taxon>
        <taxon>rosids</taxon>
        <taxon>malvids</taxon>
        <taxon>Brassicales</taxon>
        <taxon>Brassicaceae</taxon>
        <taxon>Thlaspideae</taxon>
        <taxon>Thlaspi</taxon>
    </lineage>
</organism>
<dbReference type="InterPro" id="IPR001611">
    <property type="entry name" value="Leu-rich_rpt"/>
</dbReference>
<evidence type="ECO:0000259" key="10">
    <source>
        <dbReference type="Pfam" id="PF25019"/>
    </source>
</evidence>
<dbReference type="FunFam" id="1.10.10.10:FF:000322">
    <property type="entry name" value="Probable disease resistance protein At1g63360"/>
    <property type="match status" value="1"/>
</dbReference>
<evidence type="ECO:0000256" key="6">
    <source>
        <dbReference type="SAM" id="MobiDB-lite"/>
    </source>
</evidence>
<feature type="compositionally biased region" description="Basic and acidic residues" evidence="6">
    <location>
        <begin position="1300"/>
        <end position="1311"/>
    </location>
</feature>
<feature type="domain" description="R13L1/DRL21-like LRR repeat region" evidence="10">
    <location>
        <begin position="953"/>
        <end position="1086"/>
    </location>
</feature>
<dbReference type="Pfam" id="PF25019">
    <property type="entry name" value="LRR_R13L1-DRL21"/>
    <property type="match status" value="1"/>
</dbReference>
<dbReference type="Pfam" id="PF00931">
    <property type="entry name" value="NB-ARC"/>
    <property type="match status" value="1"/>
</dbReference>
<keyword evidence="12" id="KW-1185">Reference proteome</keyword>
<keyword evidence="2" id="KW-0677">Repeat</keyword>
<dbReference type="Proteomes" id="UP000836841">
    <property type="component" value="Chromosome 3"/>
</dbReference>
<dbReference type="Pfam" id="PF13855">
    <property type="entry name" value="LRR_8"/>
    <property type="match status" value="1"/>
</dbReference>
<evidence type="ECO:0000256" key="5">
    <source>
        <dbReference type="ARBA" id="ARBA00022840"/>
    </source>
</evidence>
<dbReference type="Gene3D" id="1.10.10.10">
    <property type="entry name" value="Winged helix-like DNA-binding domain superfamily/Winged helix DNA-binding domain"/>
    <property type="match status" value="1"/>
</dbReference>
<dbReference type="InterPro" id="IPR032675">
    <property type="entry name" value="LRR_dom_sf"/>
</dbReference>
<dbReference type="SUPFAM" id="SSF52540">
    <property type="entry name" value="P-loop containing nucleoside triphosphate hydrolases"/>
    <property type="match status" value="1"/>
</dbReference>
<keyword evidence="1" id="KW-0433">Leucine-rich repeat</keyword>
<dbReference type="Gene3D" id="3.80.10.10">
    <property type="entry name" value="Ribonuclease Inhibitor"/>
    <property type="match status" value="2"/>
</dbReference>
<dbReference type="InterPro" id="IPR027417">
    <property type="entry name" value="P-loop_NTPase"/>
</dbReference>
<dbReference type="InterPro" id="IPR058922">
    <property type="entry name" value="WHD_DRP"/>
</dbReference>
<keyword evidence="4" id="KW-0611">Plant defense</keyword>
<accession>A0AAU9RYZ4</accession>
<evidence type="ECO:0000259" key="8">
    <source>
        <dbReference type="Pfam" id="PF18052"/>
    </source>
</evidence>
<dbReference type="SUPFAM" id="SSF52058">
    <property type="entry name" value="L domain-like"/>
    <property type="match status" value="1"/>
</dbReference>
<evidence type="ECO:0000259" key="9">
    <source>
        <dbReference type="Pfam" id="PF23559"/>
    </source>
</evidence>
<feature type="domain" description="Disease resistance protein winged helix" evidence="9">
    <location>
        <begin position="698"/>
        <end position="762"/>
    </location>
</feature>
<evidence type="ECO:0000313" key="11">
    <source>
        <dbReference type="EMBL" id="CAH2053710.1"/>
    </source>
</evidence>
<dbReference type="GO" id="GO:0005524">
    <property type="term" value="F:ATP binding"/>
    <property type="evidence" value="ECO:0007669"/>
    <property type="project" value="UniProtKB-KW"/>
</dbReference>
<evidence type="ECO:0000256" key="3">
    <source>
        <dbReference type="ARBA" id="ARBA00022741"/>
    </source>
</evidence>
<reference evidence="11 12" key="1">
    <citation type="submission" date="2022-03" db="EMBL/GenBank/DDBJ databases">
        <authorList>
            <person name="Nunn A."/>
            <person name="Chopra R."/>
            <person name="Nunn A."/>
            <person name="Contreras Garrido A."/>
        </authorList>
    </citation>
    <scope>NUCLEOTIDE SEQUENCE [LARGE SCALE GENOMIC DNA]</scope>
</reference>
<evidence type="ECO:0000256" key="1">
    <source>
        <dbReference type="ARBA" id="ARBA00022614"/>
    </source>
</evidence>
<dbReference type="EMBL" id="OU466859">
    <property type="protein sequence ID" value="CAH2053710.1"/>
    <property type="molecule type" value="Genomic_DNA"/>
</dbReference>
<evidence type="ECO:0000313" key="12">
    <source>
        <dbReference type="Proteomes" id="UP000836841"/>
    </source>
</evidence>
<dbReference type="InterPro" id="IPR002182">
    <property type="entry name" value="NB-ARC"/>
</dbReference>
<dbReference type="GO" id="GO:0051707">
    <property type="term" value="P:response to other organism"/>
    <property type="evidence" value="ECO:0007669"/>
    <property type="project" value="UniProtKB-ARBA"/>
</dbReference>
<proteinExistence type="predicted"/>
<name>A0AAU9RYZ4_THLAR</name>
<dbReference type="InterPro" id="IPR056789">
    <property type="entry name" value="LRR_R13L1-DRL21"/>
</dbReference>
<sequence length="1311" mass="149796">MFVFPTPGMPTMEITAGFVVPISSSESSRLTNASLSSTRPTTLPCGRSSGLVRDACLHCGSRSSLYSFSPRISMCFTWCSSSLTTFSIFGSIFFWMASRPAIRFWNSPPNPPASATTLLFKASVSNSSRISSAWKKASVSPRNLLDPRRCNKLPNKQAEKWLWSIQRVTFKKKEDKLRKKIYVQHLGQTRKPKRVQGKKRSCQCLGPINKYHMTQLPVIFVVVSLGDCRIYFGGMIHAVFDQVNFNNFAGKYSLVKGFACAKTEEMIGGEMVLSAFLQALFQTLMSGSFKTFFKRRELNENVLERLNTALLTISAVLIDAEEKQITNPVVEKWVNELKDVVYHAEDALDDIATEALRLNIGAESSSFNRLRQLRGRMSLGDFLDGNSDHLETRLEKVTMRLERLASQRNILGLKEISAMLPKQRLPTTSLVDESEVFGRDDDKDEIMRFLIPDNGDDSGITVVAIVGIGGIGKTTLSQLLYNDQRVQSHFGTRVWAHVSEEFDVFKITKKVYESVTSRPCDFTDLDVLQVKLKERLIGLPFLLVLDDLWNEISSDWDLLRQPFISAAPGSRILVTTRSQRVASIMRSVHVHNLQPLSDGDCWSLFMKNVFPNQDPCLDQEIGDLAERIVHKCHGLPLAVKTLGGVLRFERKVVVEWERVLSSRIWDLPADKSNLLPVLRVSYYYLPAHLKRCFAYCSIFPKGHAFEKEKVVLMWMAEGFLQQTRSSKNLEELGDEYFSELESRSLFQKTKTRYSMHDFVNELSQFASGEFSSKFEDGCKHEISGKTRYLSYLRDNYGEPMRFEALREAKFLRTFLPLSLTNSSRSCCLDTMVSDKLLPTLTRLRVLSLSHYKIAKLPPDFFRNLSHTRFLDLSRTELEKLPKSLCYMYNLQTLLLAYCSSLKELPTDICNLINLRYLDLIGTKLKQMPRRFGRLKSLQTLTTFFVTASDGARICELGELNELHGKLRLLELQRVVDVADAAGANLKSKKHLKEIDFVWRTGYSSSEGNTNPHRTQNEAEVFEKLQPHRHIEKLTIERYNGGRFPDWLSDSSFSRVVCIRLSECQNCSSLPSLGQLPGLKELHISGMVGLISIDSGFYFRKFSPRDREQQPFKSLETLRFDNLPNWEEWSDIRFTRGNLFPSLKKLSILKCPELTGNLPTFPSLISLHIHKCRLFDFQPDHHEYRELQRLSIKNSCDSLVTFPLGHLANLKELEIDRCTSLYSLQLSNEQLFGPNALRNLRINDCQNLQLLPELSSLSQVTISNCRNLRQPMEKQPQYHHHQFHLPRISVSSSPMSHGSHRSYDSRSSSRHE</sequence>
<dbReference type="InterPro" id="IPR041118">
    <property type="entry name" value="Rx_N"/>
</dbReference>
<evidence type="ECO:0000259" key="7">
    <source>
        <dbReference type="Pfam" id="PF00931"/>
    </source>
</evidence>
<feature type="region of interest" description="Disordered" evidence="6">
    <location>
        <begin position="1288"/>
        <end position="1311"/>
    </location>
</feature>
<dbReference type="InterPro" id="IPR042197">
    <property type="entry name" value="Apaf_helical"/>
</dbReference>
<keyword evidence="3" id="KW-0547">Nucleotide-binding</keyword>
<dbReference type="Pfam" id="PF18052">
    <property type="entry name" value="Rx_N"/>
    <property type="match status" value="1"/>
</dbReference>
<evidence type="ECO:0008006" key="13">
    <source>
        <dbReference type="Google" id="ProtNLM"/>
    </source>
</evidence>
<dbReference type="PRINTS" id="PR00364">
    <property type="entry name" value="DISEASERSIST"/>
</dbReference>
<dbReference type="Pfam" id="PF23559">
    <property type="entry name" value="WHD_DRP"/>
    <property type="match status" value="1"/>
</dbReference>
<evidence type="ECO:0000256" key="2">
    <source>
        <dbReference type="ARBA" id="ARBA00022737"/>
    </source>
</evidence>
<dbReference type="Gene3D" id="1.10.8.430">
    <property type="entry name" value="Helical domain of apoptotic protease-activating factors"/>
    <property type="match status" value="1"/>
</dbReference>
<keyword evidence="5" id="KW-0067">ATP-binding</keyword>
<evidence type="ECO:0000256" key="4">
    <source>
        <dbReference type="ARBA" id="ARBA00022821"/>
    </source>
</evidence>
<feature type="domain" description="Disease resistance N-terminal" evidence="8">
    <location>
        <begin position="272"/>
        <end position="364"/>
    </location>
</feature>
<dbReference type="SMART" id="SM00369">
    <property type="entry name" value="LRR_TYP"/>
    <property type="match status" value="3"/>
</dbReference>
<dbReference type="PANTHER" id="PTHR36766:SF40">
    <property type="entry name" value="DISEASE RESISTANCE PROTEIN RGA3"/>
    <property type="match status" value="1"/>
</dbReference>
<dbReference type="GO" id="GO:0006952">
    <property type="term" value="P:defense response"/>
    <property type="evidence" value="ECO:0007669"/>
    <property type="project" value="UniProtKB-KW"/>
</dbReference>
<feature type="domain" description="NB-ARC" evidence="7">
    <location>
        <begin position="440"/>
        <end position="613"/>
    </location>
</feature>
<dbReference type="Gene3D" id="3.40.50.300">
    <property type="entry name" value="P-loop containing nucleotide triphosphate hydrolases"/>
    <property type="match status" value="1"/>
</dbReference>